<accession>A0A8T0VDW4</accession>
<proteinExistence type="predicted"/>
<name>A0A8T0VDW4_PANVG</name>
<gene>
    <name evidence="2" type="ORF">PVAP13_3KG520100</name>
</gene>
<feature type="transmembrane region" description="Helical" evidence="1">
    <location>
        <begin position="68"/>
        <end position="85"/>
    </location>
</feature>
<keyword evidence="1" id="KW-0812">Transmembrane</keyword>
<sequence>MSIYLDSSVTRPSLLKLNDLQGQWRNPVTASAKLPFGRQVLSQQQKIVRMEQFRSKRSYTDDAGPERLPWSILAVLCAIAVGATIPNNNILKRIKESRRVDG</sequence>
<evidence type="ECO:0000256" key="1">
    <source>
        <dbReference type="SAM" id="Phobius"/>
    </source>
</evidence>
<dbReference type="EMBL" id="CM029041">
    <property type="protein sequence ID" value="KAG2629979.1"/>
    <property type="molecule type" value="Genomic_DNA"/>
</dbReference>
<protein>
    <submittedName>
        <fullName evidence="2">Uncharacterized protein</fullName>
    </submittedName>
</protein>
<comment type="caution">
    <text evidence="2">The sequence shown here is derived from an EMBL/GenBank/DDBJ whole genome shotgun (WGS) entry which is preliminary data.</text>
</comment>
<organism evidence="2 3">
    <name type="scientific">Panicum virgatum</name>
    <name type="common">Blackwell switchgrass</name>
    <dbReference type="NCBI Taxonomy" id="38727"/>
    <lineage>
        <taxon>Eukaryota</taxon>
        <taxon>Viridiplantae</taxon>
        <taxon>Streptophyta</taxon>
        <taxon>Embryophyta</taxon>
        <taxon>Tracheophyta</taxon>
        <taxon>Spermatophyta</taxon>
        <taxon>Magnoliopsida</taxon>
        <taxon>Liliopsida</taxon>
        <taxon>Poales</taxon>
        <taxon>Poaceae</taxon>
        <taxon>PACMAD clade</taxon>
        <taxon>Panicoideae</taxon>
        <taxon>Panicodae</taxon>
        <taxon>Paniceae</taxon>
        <taxon>Panicinae</taxon>
        <taxon>Panicum</taxon>
        <taxon>Panicum sect. Hiantes</taxon>
    </lineage>
</organism>
<dbReference type="AlphaFoldDB" id="A0A8T0VDW4"/>
<reference evidence="2" key="1">
    <citation type="submission" date="2020-05" db="EMBL/GenBank/DDBJ databases">
        <title>WGS assembly of Panicum virgatum.</title>
        <authorList>
            <person name="Lovell J.T."/>
            <person name="Jenkins J."/>
            <person name="Shu S."/>
            <person name="Juenger T.E."/>
            <person name="Schmutz J."/>
        </authorList>
    </citation>
    <scope>NUCLEOTIDE SEQUENCE</scope>
    <source>
        <strain evidence="2">AP13</strain>
    </source>
</reference>
<keyword evidence="1" id="KW-0472">Membrane</keyword>
<evidence type="ECO:0000313" key="2">
    <source>
        <dbReference type="EMBL" id="KAG2629979.1"/>
    </source>
</evidence>
<dbReference type="Proteomes" id="UP000823388">
    <property type="component" value="Chromosome 3K"/>
</dbReference>
<keyword evidence="1" id="KW-1133">Transmembrane helix</keyword>
<keyword evidence="3" id="KW-1185">Reference proteome</keyword>
<evidence type="ECO:0000313" key="3">
    <source>
        <dbReference type="Proteomes" id="UP000823388"/>
    </source>
</evidence>